<evidence type="ECO:0000313" key="4">
    <source>
        <dbReference type="Proteomes" id="UP000232188"/>
    </source>
</evidence>
<dbReference type="Proteomes" id="UP000232188">
    <property type="component" value="Unassembled WGS sequence"/>
</dbReference>
<dbReference type="EMBL" id="NPDU01000017">
    <property type="protein sequence ID" value="PJZ62389.1"/>
    <property type="molecule type" value="Genomic_DNA"/>
</dbReference>
<proteinExistence type="predicted"/>
<reference evidence="3 4" key="1">
    <citation type="submission" date="2017-07" db="EMBL/GenBank/DDBJ databases">
        <title>Leptospira spp. isolated from tropical soils.</title>
        <authorList>
            <person name="Thibeaux R."/>
            <person name="Iraola G."/>
            <person name="Ferres I."/>
            <person name="Bierque E."/>
            <person name="Girault D."/>
            <person name="Soupe-Gilbert M.-E."/>
            <person name="Picardeau M."/>
            <person name="Goarant C."/>
        </authorList>
    </citation>
    <scope>NUCLEOTIDE SEQUENCE [LARGE SCALE GENOMIC DNA]</scope>
    <source>
        <strain evidence="1 4">FH2-B-C1</strain>
        <strain evidence="2 3">FH2-B-D1</strain>
    </source>
</reference>
<gene>
    <name evidence="2" type="ORF">CH376_08540</name>
    <name evidence="1" type="ORF">CH380_06930</name>
</gene>
<sequence length="77" mass="9120">MGTQFFCFRFLFPQTSGFIKKDLRITCFNGWNDSAIANGLLFERGKKRAIKRIAFRFPDDRMRPPRSGLFPKEYFCN</sequence>
<accession>A0A2M9YRV5</accession>
<organism evidence="1 4">
    <name type="scientific">Leptospira adleri</name>
    <dbReference type="NCBI Taxonomy" id="2023186"/>
    <lineage>
        <taxon>Bacteria</taxon>
        <taxon>Pseudomonadati</taxon>
        <taxon>Spirochaetota</taxon>
        <taxon>Spirochaetia</taxon>
        <taxon>Leptospirales</taxon>
        <taxon>Leptospiraceae</taxon>
        <taxon>Leptospira</taxon>
    </lineage>
</organism>
<comment type="caution">
    <text evidence="1">The sequence shown here is derived from an EMBL/GenBank/DDBJ whole genome shotgun (WGS) entry which is preliminary data.</text>
</comment>
<evidence type="ECO:0000313" key="1">
    <source>
        <dbReference type="EMBL" id="PJZ54229.1"/>
    </source>
</evidence>
<name>A0A2M9YRV5_9LEPT</name>
<dbReference type="Proteomes" id="UP000232149">
    <property type="component" value="Unassembled WGS sequence"/>
</dbReference>
<dbReference type="EMBL" id="NPDV01000004">
    <property type="protein sequence ID" value="PJZ54229.1"/>
    <property type="molecule type" value="Genomic_DNA"/>
</dbReference>
<protein>
    <submittedName>
        <fullName evidence="1">Uncharacterized protein</fullName>
    </submittedName>
</protein>
<evidence type="ECO:0000313" key="3">
    <source>
        <dbReference type="Proteomes" id="UP000232149"/>
    </source>
</evidence>
<evidence type="ECO:0000313" key="2">
    <source>
        <dbReference type="EMBL" id="PJZ62389.1"/>
    </source>
</evidence>
<keyword evidence="3" id="KW-1185">Reference proteome</keyword>
<dbReference type="AlphaFoldDB" id="A0A2M9YRV5"/>